<gene>
    <name evidence="3" type="primary">LOC117184023</name>
</gene>
<proteinExistence type="predicted"/>
<feature type="transmembrane region" description="Helical" evidence="1">
    <location>
        <begin position="20"/>
        <end position="37"/>
    </location>
</feature>
<keyword evidence="1" id="KW-0812">Transmembrane</keyword>
<dbReference type="RefSeq" id="XP_033235864.1">
    <property type="nucleotide sequence ID" value="XM_033379973.1"/>
</dbReference>
<evidence type="ECO:0000313" key="3">
    <source>
        <dbReference type="RefSeq" id="XP_033235864.1"/>
    </source>
</evidence>
<keyword evidence="2" id="KW-1185">Reference proteome</keyword>
<sequence length="45" mass="5294">MIRALQPDMRAVEELAKKEVQANIFVFVLTCALIRFVPKIIRKFF</sequence>
<evidence type="ECO:0000256" key="1">
    <source>
        <dbReference type="SAM" id="Phobius"/>
    </source>
</evidence>
<protein>
    <recommendedName>
        <fullName evidence="4">Mitochondrial import receptor subunit TOM5 homolog</fullName>
    </recommendedName>
</protein>
<dbReference type="Proteomes" id="UP000001819">
    <property type="component" value="Chromosome 4"/>
</dbReference>
<dbReference type="KEGG" id="dpo:117184023"/>
<reference evidence="3" key="1">
    <citation type="submission" date="2025-08" db="UniProtKB">
        <authorList>
            <consortium name="RefSeq"/>
        </authorList>
    </citation>
    <scope>IDENTIFICATION</scope>
    <source>
        <strain evidence="3">MV-25-SWS-2005</strain>
        <tissue evidence="3">Whole body</tissue>
    </source>
</reference>
<evidence type="ECO:0000313" key="2">
    <source>
        <dbReference type="Proteomes" id="UP000001819"/>
    </source>
</evidence>
<accession>A0A6I8VZC6</accession>
<keyword evidence="1" id="KW-0472">Membrane</keyword>
<keyword evidence="1" id="KW-1133">Transmembrane helix</keyword>
<name>A0A6I8VZC6_DROPS</name>
<organism evidence="2 3">
    <name type="scientific">Drosophila pseudoobscura pseudoobscura</name>
    <name type="common">Fruit fly</name>
    <dbReference type="NCBI Taxonomy" id="46245"/>
    <lineage>
        <taxon>Eukaryota</taxon>
        <taxon>Metazoa</taxon>
        <taxon>Ecdysozoa</taxon>
        <taxon>Arthropoda</taxon>
        <taxon>Hexapoda</taxon>
        <taxon>Insecta</taxon>
        <taxon>Pterygota</taxon>
        <taxon>Neoptera</taxon>
        <taxon>Endopterygota</taxon>
        <taxon>Diptera</taxon>
        <taxon>Brachycera</taxon>
        <taxon>Muscomorpha</taxon>
        <taxon>Ephydroidea</taxon>
        <taxon>Drosophilidae</taxon>
        <taxon>Drosophila</taxon>
        <taxon>Sophophora</taxon>
    </lineage>
</organism>
<dbReference type="InParanoid" id="A0A6I8VZC6"/>
<dbReference type="AlphaFoldDB" id="A0A6I8VZC6"/>
<evidence type="ECO:0008006" key="4">
    <source>
        <dbReference type="Google" id="ProtNLM"/>
    </source>
</evidence>